<evidence type="ECO:0000256" key="2">
    <source>
        <dbReference type="ARBA" id="ARBA00022475"/>
    </source>
</evidence>
<dbReference type="EMBL" id="CP021434">
    <property type="protein sequence ID" value="ARU61553.1"/>
    <property type="molecule type" value="Genomic_DNA"/>
</dbReference>
<accession>A0A1Y0IQA7</accession>
<feature type="transmembrane region" description="Helical" evidence="6">
    <location>
        <begin position="245"/>
        <end position="265"/>
    </location>
</feature>
<dbReference type="GO" id="GO:0005886">
    <property type="term" value="C:plasma membrane"/>
    <property type="evidence" value="ECO:0007669"/>
    <property type="project" value="UniProtKB-SubCell"/>
</dbReference>
<dbReference type="InterPro" id="IPR003838">
    <property type="entry name" value="ABC3_permease_C"/>
</dbReference>
<evidence type="ECO:0000256" key="6">
    <source>
        <dbReference type="SAM" id="Phobius"/>
    </source>
</evidence>
<feature type="transmembrane region" description="Helical" evidence="6">
    <location>
        <begin position="655"/>
        <end position="675"/>
    </location>
</feature>
<dbReference type="AlphaFoldDB" id="A0A1Y0IQA7"/>
<name>A0A1Y0IQA7_9BACL</name>
<dbReference type="OrthoDB" id="2934570at2"/>
<dbReference type="Pfam" id="PF02687">
    <property type="entry name" value="FtsX"/>
    <property type="match status" value="2"/>
</dbReference>
<evidence type="ECO:0000313" key="9">
    <source>
        <dbReference type="Proteomes" id="UP000195437"/>
    </source>
</evidence>
<reference evidence="9" key="1">
    <citation type="submission" date="2017-05" db="EMBL/GenBank/DDBJ databases">
        <authorList>
            <person name="Sung H."/>
        </authorList>
    </citation>
    <scope>NUCLEOTIDE SEQUENCE [LARGE SCALE GENOMIC DNA]</scope>
    <source>
        <strain evidence="9">AR23208</strain>
    </source>
</reference>
<protein>
    <recommendedName>
        <fullName evidence="7">ABC3 transporter permease C-terminal domain-containing protein</fullName>
    </recommendedName>
</protein>
<keyword evidence="4 6" id="KW-1133">Transmembrane helix</keyword>
<keyword evidence="9" id="KW-1185">Reference proteome</keyword>
<feature type="transmembrane region" description="Helical" evidence="6">
    <location>
        <begin position="695"/>
        <end position="717"/>
    </location>
</feature>
<feature type="transmembrane region" description="Helical" evidence="6">
    <location>
        <begin position="336"/>
        <end position="360"/>
    </location>
</feature>
<evidence type="ECO:0000256" key="1">
    <source>
        <dbReference type="ARBA" id="ARBA00004651"/>
    </source>
</evidence>
<keyword evidence="2" id="KW-1003">Cell membrane</keyword>
<comment type="subcellular location">
    <subcellularLocation>
        <location evidence="1">Cell membrane</location>
        <topology evidence="1">Multi-pass membrane protein</topology>
    </subcellularLocation>
</comment>
<dbReference type="KEGG" id="tum:CBW65_11430"/>
<evidence type="ECO:0000256" key="4">
    <source>
        <dbReference type="ARBA" id="ARBA00022989"/>
    </source>
</evidence>
<feature type="domain" description="ABC3 transporter permease C-terminal" evidence="7">
    <location>
        <begin position="245"/>
        <end position="364"/>
    </location>
</feature>
<dbReference type="Proteomes" id="UP000195437">
    <property type="component" value="Chromosome"/>
</dbReference>
<keyword evidence="3 6" id="KW-0812">Transmembrane</keyword>
<sequence>MVMSLNKRIWRIIQQNKAQYVSSMVLVALSCLLFTLLSVMAFNLQTNEEQFIKDYALEDVKTVVQLPIPNIPEVEQAFGVQIEPRYEFDVEWKPQVTLRLFDESAKVNVPALIEGSPLQGNNDILLSPSFAKAHNVQLGSEITLDGEAYHVRGLMAVPDYIYALKTDSDIMMDPQAFGVAVITKEKMQELKQGTLYYNIKGNSPELKAYLEQRHKLLLWKPVTENPRYQLAHSKIQQTVDLAAKIPAIMLSLTCLLLATAMWRLVKMEFTQIGTLYALGYKKGEILRHYLRFPLLIGLIGGVVGTVLGMLCLAPMLGYVAMYFNLPMLNVDWSPAYLAGSVLIPLVFLLPAAAIVVWRALRLKPVTLMRGHSKTVKTGRLMRKIKLSKLSFTAKFKVRELLRNVPKSLLMLFGVMLASVFLLFGFAAQSSIDYIVKDSFGDTYKYQYNTMFNKLQTENTYGGEVYNMLPVALTRNEDVKFSLYGVRPDMKLLSLQDADGKEFPLQNKTVITRALAESTGLQAGDTLAVRNLLKDDQYYDLKIDAVAEVYTGNAVYLPLDILNYHLKLPETSFIGVYSLQPLDVESSQVLRVENRADVQRALDSALEPMKYTLYVTGAFAFVIALIVIYVITSLIIEENKGNISMLKVLGYTPKEINGLVLNAGMIPVILGYLLGIPLTLSSLESLLKNSLQGIDMAIPIQFDPLHLVFGFVIIYGTYELSKLLSKKKVLSVSMAESLKMQRD</sequence>
<feature type="transmembrane region" description="Helical" evidence="6">
    <location>
        <begin position="610"/>
        <end position="635"/>
    </location>
</feature>
<feature type="domain" description="ABC3 transporter permease C-terminal" evidence="7">
    <location>
        <begin position="615"/>
        <end position="723"/>
    </location>
</feature>
<evidence type="ECO:0000313" key="8">
    <source>
        <dbReference type="EMBL" id="ARU61553.1"/>
    </source>
</evidence>
<evidence type="ECO:0000256" key="3">
    <source>
        <dbReference type="ARBA" id="ARBA00022692"/>
    </source>
</evidence>
<feature type="transmembrane region" description="Helical" evidence="6">
    <location>
        <begin position="292"/>
        <end position="316"/>
    </location>
</feature>
<evidence type="ECO:0000256" key="5">
    <source>
        <dbReference type="ARBA" id="ARBA00023136"/>
    </source>
</evidence>
<gene>
    <name evidence="8" type="ORF">CBW65_11430</name>
</gene>
<dbReference type="PANTHER" id="PTHR30287">
    <property type="entry name" value="MEMBRANE COMPONENT OF PREDICTED ABC SUPERFAMILY METABOLITE UPTAKE TRANSPORTER"/>
    <property type="match status" value="1"/>
</dbReference>
<organism evidence="8 9">
    <name type="scientific">Tumebacillus avium</name>
    <dbReference type="NCBI Taxonomy" id="1903704"/>
    <lineage>
        <taxon>Bacteria</taxon>
        <taxon>Bacillati</taxon>
        <taxon>Bacillota</taxon>
        <taxon>Bacilli</taxon>
        <taxon>Bacillales</taxon>
        <taxon>Alicyclobacillaceae</taxon>
        <taxon>Tumebacillus</taxon>
    </lineage>
</organism>
<proteinExistence type="predicted"/>
<dbReference type="PANTHER" id="PTHR30287:SF1">
    <property type="entry name" value="INNER MEMBRANE PROTEIN"/>
    <property type="match status" value="1"/>
</dbReference>
<keyword evidence="5 6" id="KW-0472">Membrane</keyword>
<feature type="transmembrane region" description="Helical" evidence="6">
    <location>
        <begin position="408"/>
        <end position="427"/>
    </location>
</feature>
<evidence type="ECO:0000259" key="7">
    <source>
        <dbReference type="Pfam" id="PF02687"/>
    </source>
</evidence>
<dbReference type="InterPro" id="IPR038766">
    <property type="entry name" value="Membrane_comp_ABC_pdt"/>
</dbReference>
<dbReference type="PROSITE" id="PS51257">
    <property type="entry name" value="PROKAR_LIPOPROTEIN"/>
    <property type="match status" value="1"/>
</dbReference>